<evidence type="ECO:0000259" key="1">
    <source>
        <dbReference type="Pfam" id="PF21358"/>
    </source>
</evidence>
<keyword evidence="3" id="KW-1185">Reference proteome</keyword>
<organism evidence="2 3">
    <name type="scientific">Pseudolycoriella hygida</name>
    <dbReference type="NCBI Taxonomy" id="35572"/>
    <lineage>
        <taxon>Eukaryota</taxon>
        <taxon>Metazoa</taxon>
        <taxon>Ecdysozoa</taxon>
        <taxon>Arthropoda</taxon>
        <taxon>Hexapoda</taxon>
        <taxon>Insecta</taxon>
        <taxon>Pterygota</taxon>
        <taxon>Neoptera</taxon>
        <taxon>Endopterygota</taxon>
        <taxon>Diptera</taxon>
        <taxon>Nematocera</taxon>
        <taxon>Sciaroidea</taxon>
        <taxon>Sciaridae</taxon>
        <taxon>Pseudolycoriella</taxon>
    </lineage>
</organism>
<sequence>MNPKDLSDLKKLVLLEHKKIVDAKRELEASEEKDRFSEEIFVKLVEALVTHQRVTDHSLVNPPSIIIFESIATCFPEIRSSAAELQEKYFNFAKNKTPNIDENIQKPLSRDDLLRPFKKYLCRKCFMYGCVLHAHEENISPKSYERKEPHN</sequence>
<name>A0A9Q0MU09_9DIPT</name>
<accession>A0A9Q0MU09</accession>
<gene>
    <name evidence="2" type="primary">E(z)_2</name>
    <name evidence="2" type="ORF">Bhyg_10485</name>
</gene>
<dbReference type="Pfam" id="PF21358">
    <property type="entry name" value="Ezh2_MCSS"/>
    <property type="match status" value="1"/>
</dbReference>
<dbReference type="Proteomes" id="UP001151699">
    <property type="component" value="Chromosome X"/>
</dbReference>
<evidence type="ECO:0000313" key="2">
    <source>
        <dbReference type="EMBL" id="KAJ6637754.1"/>
    </source>
</evidence>
<comment type="caution">
    <text evidence="2">The sequence shown here is derived from an EMBL/GenBank/DDBJ whole genome shotgun (WGS) entry which is preliminary data.</text>
</comment>
<proteinExistence type="predicted"/>
<dbReference type="AlphaFoldDB" id="A0A9Q0MU09"/>
<protein>
    <submittedName>
        <fullName evidence="2">Histone-lysine N-methyltransferase E(Z)</fullName>
    </submittedName>
</protein>
<dbReference type="InterPro" id="IPR048358">
    <property type="entry name" value="EZH1/2_MCSS"/>
</dbReference>
<evidence type="ECO:0000313" key="3">
    <source>
        <dbReference type="Proteomes" id="UP001151699"/>
    </source>
</evidence>
<dbReference type="EMBL" id="WJQU01000003">
    <property type="protein sequence ID" value="KAJ6637754.1"/>
    <property type="molecule type" value="Genomic_DNA"/>
</dbReference>
<feature type="domain" description="EZH1/2 MCSS" evidence="1">
    <location>
        <begin position="97"/>
        <end position="147"/>
    </location>
</feature>
<reference evidence="2" key="1">
    <citation type="submission" date="2022-07" db="EMBL/GenBank/DDBJ databases">
        <authorList>
            <person name="Trinca V."/>
            <person name="Uliana J.V.C."/>
            <person name="Torres T.T."/>
            <person name="Ward R.J."/>
            <person name="Monesi N."/>
        </authorList>
    </citation>
    <scope>NUCLEOTIDE SEQUENCE</scope>
    <source>
        <strain evidence="2">HSMRA1968</strain>
        <tissue evidence="2">Whole embryos</tissue>
    </source>
</reference>